<dbReference type="Pfam" id="PF13432">
    <property type="entry name" value="TPR_16"/>
    <property type="match status" value="1"/>
</dbReference>
<dbReference type="Pfam" id="PF00515">
    <property type="entry name" value="TPR_1"/>
    <property type="match status" value="1"/>
</dbReference>
<evidence type="ECO:0000256" key="2">
    <source>
        <dbReference type="ARBA" id="ARBA00022803"/>
    </source>
</evidence>
<evidence type="ECO:0000313" key="5">
    <source>
        <dbReference type="Proteomes" id="UP000075714"/>
    </source>
</evidence>
<dbReference type="PROSITE" id="PS50005">
    <property type="entry name" value="TPR"/>
    <property type="match status" value="1"/>
</dbReference>
<dbReference type="STRING" id="33097.A0A150FXG0"/>
<organism evidence="4 5">
    <name type="scientific">Gonium pectorale</name>
    <name type="common">Green alga</name>
    <dbReference type="NCBI Taxonomy" id="33097"/>
    <lineage>
        <taxon>Eukaryota</taxon>
        <taxon>Viridiplantae</taxon>
        <taxon>Chlorophyta</taxon>
        <taxon>core chlorophytes</taxon>
        <taxon>Chlorophyceae</taxon>
        <taxon>CS clade</taxon>
        <taxon>Chlamydomonadales</taxon>
        <taxon>Volvocaceae</taxon>
        <taxon>Gonium</taxon>
    </lineage>
</organism>
<protein>
    <submittedName>
        <fullName evidence="4">Uncharacterized protein</fullName>
    </submittedName>
</protein>
<feature type="repeat" description="TPR" evidence="3">
    <location>
        <begin position="57"/>
        <end position="90"/>
    </location>
</feature>
<dbReference type="AlphaFoldDB" id="A0A150FXG0"/>
<accession>A0A150FXG0</accession>
<dbReference type="Gene3D" id="1.25.40.10">
    <property type="entry name" value="Tetratricopeptide repeat domain"/>
    <property type="match status" value="2"/>
</dbReference>
<dbReference type="EMBL" id="LSYV01000167">
    <property type="protein sequence ID" value="KXZ42289.1"/>
    <property type="molecule type" value="Genomic_DNA"/>
</dbReference>
<reference evidence="5" key="1">
    <citation type="journal article" date="2016" name="Nat. Commun.">
        <title>The Gonium pectorale genome demonstrates co-option of cell cycle regulation during the evolution of multicellularity.</title>
        <authorList>
            <person name="Hanschen E.R."/>
            <person name="Marriage T.N."/>
            <person name="Ferris P.J."/>
            <person name="Hamaji T."/>
            <person name="Toyoda A."/>
            <person name="Fujiyama A."/>
            <person name="Neme R."/>
            <person name="Noguchi H."/>
            <person name="Minakuchi Y."/>
            <person name="Suzuki M."/>
            <person name="Kawai-Toyooka H."/>
            <person name="Smith D.R."/>
            <person name="Sparks H."/>
            <person name="Anderson J."/>
            <person name="Bakaric R."/>
            <person name="Luria V."/>
            <person name="Karger A."/>
            <person name="Kirschner M.W."/>
            <person name="Durand P.M."/>
            <person name="Michod R.E."/>
            <person name="Nozaki H."/>
            <person name="Olson B.J."/>
        </authorList>
    </citation>
    <scope>NUCLEOTIDE SEQUENCE [LARGE SCALE GENOMIC DNA]</scope>
    <source>
        <strain evidence="5">NIES-2863</strain>
    </source>
</reference>
<name>A0A150FXG0_GONPE</name>
<dbReference type="InterPro" id="IPR050498">
    <property type="entry name" value="Ycf3"/>
</dbReference>
<dbReference type="SUPFAM" id="SSF48452">
    <property type="entry name" value="TPR-like"/>
    <property type="match status" value="1"/>
</dbReference>
<proteinExistence type="predicted"/>
<evidence type="ECO:0000313" key="4">
    <source>
        <dbReference type="EMBL" id="KXZ42289.1"/>
    </source>
</evidence>
<dbReference type="InterPro" id="IPR019734">
    <property type="entry name" value="TPR_rpt"/>
</dbReference>
<keyword evidence="1" id="KW-0677">Repeat</keyword>
<sequence length="236" mass="25494">MLGASWMVPPAVQASTVRLADVESPELREGLRAATSGEFAKAELIFARLLNEDPTSASVWSNLGNVHMSQGRAKQAYDDYSQAVQLAPEAPVPYLNRAIALEQLGLQLAAEGRPAEAGERWQEALADCDSAIARDGKEFAAWFNKVGQVDTAVRTVKGVLRRNPNYAEAHTSLAAMLWSQGQLAAAEGQLEAALELGGRWRDPDWVALNTRWPPALVAALQRLVEIGDAQPGQRAV</sequence>
<evidence type="ECO:0000256" key="3">
    <source>
        <dbReference type="PROSITE-ProRule" id="PRU00339"/>
    </source>
</evidence>
<dbReference type="InterPro" id="IPR011990">
    <property type="entry name" value="TPR-like_helical_dom_sf"/>
</dbReference>
<evidence type="ECO:0000256" key="1">
    <source>
        <dbReference type="ARBA" id="ARBA00022737"/>
    </source>
</evidence>
<gene>
    <name evidence="4" type="ORF">GPECTOR_167g170</name>
</gene>
<keyword evidence="5" id="KW-1185">Reference proteome</keyword>
<dbReference type="PROSITE" id="PS50293">
    <property type="entry name" value="TPR_REGION"/>
    <property type="match status" value="1"/>
</dbReference>
<dbReference type="PANTHER" id="PTHR44858:SF19">
    <property type="match status" value="1"/>
</dbReference>
<keyword evidence="2 3" id="KW-0802">TPR repeat</keyword>
<dbReference type="SMART" id="SM00028">
    <property type="entry name" value="TPR"/>
    <property type="match status" value="3"/>
</dbReference>
<comment type="caution">
    <text evidence="4">The sequence shown here is derived from an EMBL/GenBank/DDBJ whole genome shotgun (WGS) entry which is preliminary data.</text>
</comment>
<dbReference type="Proteomes" id="UP000075714">
    <property type="component" value="Unassembled WGS sequence"/>
</dbReference>
<dbReference type="PANTHER" id="PTHR44858">
    <property type="entry name" value="TETRATRICOPEPTIDE REPEAT PROTEIN 6"/>
    <property type="match status" value="1"/>
</dbReference>
<dbReference type="OrthoDB" id="2335338at2759"/>